<feature type="transmembrane region" description="Helical" evidence="1">
    <location>
        <begin position="236"/>
        <end position="256"/>
    </location>
</feature>
<feature type="transmembrane region" description="Helical" evidence="1">
    <location>
        <begin position="42"/>
        <end position="68"/>
    </location>
</feature>
<keyword evidence="1" id="KW-0472">Membrane</keyword>
<dbReference type="EMBL" id="JANKHO010001234">
    <property type="protein sequence ID" value="KAJ3502758.1"/>
    <property type="molecule type" value="Genomic_DNA"/>
</dbReference>
<accession>A0A9W8JUV4</accession>
<dbReference type="OrthoDB" id="3346251at2759"/>
<name>A0A9W8JUV4_9AGAR</name>
<keyword evidence="3" id="KW-1185">Reference proteome</keyword>
<keyword evidence="1" id="KW-1133">Transmembrane helix</keyword>
<proteinExistence type="predicted"/>
<feature type="transmembrane region" description="Helical" evidence="1">
    <location>
        <begin position="194"/>
        <end position="216"/>
    </location>
</feature>
<dbReference type="Proteomes" id="UP001148786">
    <property type="component" value="Unassembled WGS sequence"/>
</dbReference>
<evidence type="ECO:0000256" key="1">
    <source>
        <dbReference type="SAM" id="Phobius"/>
    </source>
</evidence>
<keyword evidence="1" id="KW-0812">Transmembrane</keyword>
<protein>
    <submittedName>
        <fullName evidence="2">Uncharacterized protein</fullName>
    </submittedName>
</protein>
<comment type="caution">
    <text evidence="2">The sequence shown here is derived from an EMBL/GenBank/DDBJ whole genome shotgun (WGS) entry which is preliminary data.</text>
</comment>
<organism evidence="2 3">
    <name type="scientific">Agrocybe chaxingu</name>
    <dbReference type="NCBI Taxonomy" id="84603"/>
    <lineage>
        <taxon>Eukaryota</taxon>
        <taxon>Fungi</taxon>
        <taxon>Dikarya</taxon>
        <taxon>Basidiomycota</taxon>
        <taxon>Agaricomycotina</taxon>
        <taxon>Agaricomycetes</taxon>
        <taxon>Agaricomycetidae</taxon>
        <taxon>Agaricales</taxon>
        <taxon>Agaricineae</taxon>
        <taxon>Strophariaceae</taxon>
        <taxon>Agrocybe</taxon>
    </lineage>
</organism>
<reference evidence="2" key="1">
    <citation type="submission" date="2022-07" db="EMBL/GenBank/DDBJ databases">
        <title>Genome Sequence of Agrocybe chaxingu.</title>
        <authorList>
            <person name="Buettner E."/>
        </authorList>
    </citation>
    <scope>NUCLEOTIDE SEQUENCE</scope>
    <source>
        <strain evidence="2">MP-N11</strain>
    </source>
</reference>
<sequence length="274" mass="29775">MSDASEAKNAFTIAAYMRVTSLAIAAYELNAKATPNCFSISAVLYALLRFVSICTLTVSSVGFFYGGFTLESCSRFFLLPPAFKGSELFLHRTYAPSDPGLCCTFSSAGDGVAGYLGNPTVKTNRLASASGLLDIMHSSMGDDVVPENAQVLPLLNPLTLFMSFLKIAKVGDIHDLHQQFNCRAVNQGKTLGAWIFYAIAMIYDVLTTSVSVGYLLKYKFISKNSVMTKLSKMMLYDGLGYLIVLIGVNILNLVLFRQVQDIQTAGYVDGKSYG</sequence>
<evidence type="ECO:0000313" key="2">
    <source>
        <dbReference type="EMBL" id="KAJ3502758.1"/>
    </source>
</evidence>
<evidence type="ECO:0000313" key="3">
    <source>
        <dbReference type="Proteomes" id="UP001148786"/>
    </source>
</evidence>
<feature type="transmembrane region" description="Helical" evidence="1">
    <location>
        <begin position="12"/>
        <end position="30"/>
    </location>
</feature>
<dbReference type="AlphaFoldDB" id="A0A9W8JUV4"/>
<gene>
    <name evidence="2" type="ORF">NLJ89_g8741</name>
</gene>